<dbReference type="EMBL" id="CVRI01000040">
    <property type="protein sequence ID" value="CRK94887.1"/>
    <property type="molecule type" value="Genomic_DNA"/>
</dbReference>
<dbReference type="AlphaFoldDB" id="A0A1J1I3H5"/>
<proteinExistence type="predicted"/>
<dbReference type="Proteomes" id="UP000183832">
    <property type="component" value="Unassembled WGS sequence"/>
</dbReference>
<evidence type="ECO:0000256" key="1">
    <source>
        <dbReference type="SAM" id="MobiDB-lite"/>
    </source>
</evidence>
<evidence type="ECO:0000313" key="3">
    <source>
        <dbReference type="Proteomes" id="UP000183832"/>
    </source>
</evidence>
<gene>
    <name evidence="2" type="ORF">CLUMA_CG008379</name>
</gene>
<sequence>MKTAFMNHQNKYYDNLHPNSVIFRLVPHHDLMIHSKTKKPCKPRELIKGSSYPVPIFTINYERKLKDPAMNLVWKKKDFAEEKRIFHHRIKDEKCLSGEISEGMIKYIEQMESDPAPNVGTEYDWHFAGGNLIDLTVHDKNYLAQPSMCSNFGVRLLSPKSHFMYTKNDFDSDDYPYEIISADSQFLAIRHKKSANFITKSLISKDQENLEINKRFEWINEISAATLQGNCFSAADVDNSLLQYDISRQTVNFHLKLPNNNSTENYFPLSLHTIDENILNPIKHRTELCTTGIAMTAGKNDSFIVLFQQNSLGDVFKSFLMTEEDEFSNETRLVKNFEHWDKALSMQKDPNKELTLDERFDNPELMFTDVYRVDEMKNILNNEDLEIDYENNFQMRRNESWRIDLEEAKEFKDILSQILLNEWDLDEVNVQQNPFSEALSTNIIHEEKAIDKVRRWLDDDVHLEGETMDTSELIETFQEDLNEEIKEEFNQEKNVPKTKKLSQRVKGF</sequence>
<evidence type="ECO:0000313" key="2">
    <source>
        <dbReference type="EMBL" id="CRK94887.1"/>
    </source>
</evidence>
<organism evidence="2 3">
    <name type="scientific">Clunio marinus</name>
    <dbReference type="NCBI Taxonomy" id="568069"/>
    <lineage>
        <taxon>Eukaryota</taxon>
        <taxon>Metazoa</taxon>
        <taxon>Ecdysozoa</taxon>
        <taxon>Arthropoda</taxon>
        <taxon>Hexapoda</taxon>
        <taxon>Insecta</taxon>
        <taxon>Pterygota</taxon>
        <taxon>Neoptera</taxon>
        <taxon>Endopterygota</taxon>
        <taxon>Diptera</taxon>
        <taxon>Nematocera</taxon>
        <taxon>Chironomoidea</taxon>
        <taxon>Chironomidae</taxon>
        <taxon>Clunio</taxon>
    </lineage>
</organism>
<name>A0A1J1I3H5_9DIPT</name>
<reference evidence="2 3" key="1">
    <citation type="submission" date="2015-04" db="EMBL/GenBank/DDBJ databases">
        <authorList>
            <person name="Syromyatnikov M.Y."/>
            <person name="Popov V.N."/>
        </authorList>
    </citation>
    <scope>NUCLEOTIDE SEQUENCE [LARGE SCALE GENOMIC DNA]</scope>
</reference>
<accession>A0A1J1I3H5</accession>
<feature type="region of interest" description="Disordered" evidence="1">
    <location>
        <begin position="487"/>
        <end position="508"/>
    </location>
</feature>
<keyword evidence="3" id="KW-1185">Reference proteome</keyword>
<feature type="compositionally biased region" description="Basic residues" evidence="1">
    <location>
        <begin position="496"/>
        <end position="508"/>
    </location>
</feature>
<protein>
    <submittedName>
        <fullName evidence="2">CLUMA_CG008379, isoform A</fullName>
    </submittedName>
</protein>